<protein>
    <submittedName>
        <fullName evidence="1">Uncharacterized protein</fullName>
    </submittedName>
</protein>
<name>A0A2P2LF32_RHIMU</name>
<dbReference type="AlphaFoldDB" id="A0A2P2LF32"/>
<dbReference type="EMBL" id="GGEC01036106">
    <property type="protein sequence ID" value="MBX16590.1"/>
    <property type="molecule type" value="Transcribed_RNA"/>
</dbReference>
<proteinExistence type="predicted"/>
<organism evidence="1">
    <name type="scientific">Rhizophora mucronata</name>
    <name type="common">Asiatic mangrove</name>
    <dbReference type="NCBI Taxonomy" id="61149"/>
    <lineage>
        <taxon>Eukaryota</taxon>
        <taxon>Viridiplantae</taxon>
        <taxon>Streptophyta</taxon>
        <taxon>Embryophyta</taxon>
        <taxon>Tracheophyta</taxon>
        <taxon>Spermatophyta</taxon>
        <taxon>Magnoliopsida</taxon>
        <taxon>eudicotyledons</taxon>
        <taxon>Gunneridae</taxon>
        <taxon>Pentapetalae</taxon>
        <taxon>rosids</taxon>
        <taxon>fabids</taxon>
        <taxon>Malpighiales</taxon>
        <taxon>Rhizophoraceae</taxon>
        <taxon>Rhizophora</taxon>
    </lineage>
</organism>
<dbReference type="EMBL" id="GGEC01036101">
    <property type="protein sequence ID" value="MBX16585.1"/>
    <property type="molecule type" value="Transcribed_RNA"/>
</dbReference>
<sequence length="90" mass="10592">MIPTHSLSEQLTGFYYIEYTLQNPGKSRKHLFSALGMAFNGWYNRLYTVTGQVWYRLYEYGRLFLSLVNLLIHLQAPTVSQTQQYKSLVH</sequence>
<accession>A0A2P2LF32</accession>
<dbReference type="EMBL" id="GGEC01036098">
    <property type="protein sequence ID" value="MBX16582.1"/>
    <property type="molecule type" value="Transcribed_RNA"/>
</dbReference>
<evidence type="ECO:0000313" key="1">
    <source>
        <dbReference type="EMBL" id="MBX16582.1"/>
    </source>
</evidence>
<reference evidence="1" key="1">
    <citation type="submission" date="2018-02" db="EMBL/GenBank/DDBJ databases">
        <title>Rhizophora mucronata_Transcriptome.</title>
        <authorList>
            <person name="Meera S.P."/>
            <person name="Sreeshan A."/>
            <person name="Augustine A."/>
        </authorList>
    </citation>
    <scope>NUCLEOTIDE SEQUENCE</scope>
    <source>
        <tissue evidence="1">Leaf</tissue>
    </source>
</reference>